<keyword evidence="2" id="KW-1185">Reference proteome</keyword>
<gene>
    <name evidence="1" type="ORF">KL859_13130</name>
</gene>
<evidence type="ECO:0000313" key="1">
    <source>
        <dbReference type="EMBL" id="MBU8823809.1"/>
    </source>
</evidence>
<proteinExistence type="predicted"/>
<dbReference type="Proteomes" id="UP000696413">
    <property type="component" value="Unassembled WGS sequence"/>
</dbReference>
<dbReference type="Gene3D" id="3.40.50.150">
    <property type="entry name" value="Vaccinia Virus protein VP39"/>
    <property type="match status" value="1"/>
</dbReference>
<reference evidence="1 2" key="1">
    <citation type="submission" date="2021-05" db="EMBL/GenBank/DDBJ databases">
        <title>Draft Genome Sequences of Clinical Respiratory Isolates of Mycobacterium goodii Recovered in Ireland.</title>
        <authorList>
            <person name="Flanagan P.R."/>
            <person name="Mok S."/>
            <person name="Roycroft E."/>
            <person name="Rogers T.R."/>
            <person name="Fitzgibbon M."/>
        </authorList>
    </citation>
    <scope>NUCLEOTIDE SEQUENCE [LARGE SCALE GENOMIC DNA]</scope>
    <source>
        <strain evidence="1 2">14IE55</strain>
    </source>
</reference>
<accession>A0ABS6HQ52</accession>
<evidence type="ECO:0008006" key="3">
    <source>
        <dbReference type="Google" id="ProtNLM"/>
    </source>
</evidence>
<evidence type="ECO:0000313" key="2">
    <source>
        <dbReference type="Proteomes" id="UP000696413"/>
    </source>
</evidence>
<sequence>MNTADRDNPTDGGLFAGTAWHYARYRPGYPRVFLDDLVDRLHLDGRGRLLDLGCRDPGSADRQ</sequence>
<comment type="caution">
    <text evidence="1">The sequence shown here is derived from an EMBL/GenBank/DDBJ whole genome shotgun (WGS) entry which is preliminary data.</text>
</comment>
<organism evidence="1 2">
    <name type="scientific">Mycolicibacterium goodii</name>
    <name type="common">Mycobacterium goodii</name>
    <dbReference type="NCBI Taxonomy" id="134601"/>
    <lineage>
        <taxon>Bacteria</taxon>
        <taxon>Bacillati</taxon>
        <taxon>Actinomycetota</taxon>
        <taxon>Actinomycetes</taxon>
        <taxon>Mycobacteriales</taxon>
        <taxon>Mycobacteriaceae</taxon>
        <taxon>Mycolicibacterium</taxon>
    </lineage>
</organism>
<dbReference type="RefSeq" id="WP_073679852.1">
    <property type="nucleotide sequence ID" value="NZ_JAHBOJ010000170.1"/>
</dbReference>
<dbReference type="EMBL" id="JAHBOM010000009">
    <property type="protein sequence ID" value="MBU8823809.1"/>
    <property type="molecule type" value="Genomic_DNA"/>
</dbReference>
<name>A0ABS6HQ52_MYCGD</name>
<dbReference type="InterPro" id="IPR029063">
    <property type="entry name" value="SAM-dependent_MTases_sf"/>
</dbReference>
<protein>
    <recommendedName>
        <fullName evidence="3">SAM-dependent methyltransferase</fullName>
    </recommendedName>
</protein>